<evidence type="ECO:0000256" key="2">
    <source>
        <dbReference type="ARBA" id="ARBA00006679"/>
    </source>
</evidence>
<dbReference type="RefSeq" id="WP_124027434.1">
    <property type="nucleotide sequence ID" value="NZ_JBHRSN010000015.1"/>
</dbReference>
<evidence type="ECO:0000256" key="4">
    <source>
        <dbReference type="ARBA" id="ARBA00022692"/>
    </source>
</evidence>
<evidence type="ECO:0000256" key="7">
    <source>
        <dbReference type="SAM" id="Phobius"/>
    </source>
</evidence>
<feature type="transmembrane region" description="Helical" evidence="7">
    <location>
        <begin position="118"/>
        <end position="137"/>
    </location>
</feature>
<evidence type="ECO:0000256" key="5">
    <source>
        <dbReference type="ARBA" id="ARBA00022989"/>
    </source>
</evidence>
<dbReference type="Pfam" id="PF07681">
    <property type="entry name" value="DoxX"/>
    <property type="match status" value="1"/>
</dbReference>
<feature type="transmembrane region" description="Helical" evidence="7">
    <location>
        <begin position="67"/>
        <end position="87"/>
    </location>
</feature>
<keyword evidence="4 7" id="KW-0812">Transmembrane</keyword>
<keyword evidence="3" id="KW-1003">Cell membrane</keyword>
<keyword evidence="9" id="KW-1185">Reference proteome</keyword>
<dbReference type="GO" id="GO:0005886">
    <property type="term" value="C:plasma membrane"/>
    <property type="evidence" value="ECO:0007669"/>
    <property type="project" value="UniProtKB-SubCell"/>
</dbReference>
<proteinExistence type="inferred from homology"/>
<dbReference type="OrthoDB" id="121744at2"/>
<name>A0A3N5Z974_9ALTE</name>
<gene>
    <name evidence="8" type="ORF">DRW07_08450</name>
</gene>
<evidence type="ECO:0000313" key="9">
    <source>
        <dbReference type="Proteomes" id="UP000275281"/>
    </source>
</evidence>
<comment type="subcellular location">
    <subcellularLocation>
        <location evidence="1">Cell membrane</location>
        <topology evidence="1">Multi-pass membrane protein</topology>
    </subcellularLocation>
</comment>
<comment type="caution">
    <text evidence="8">The sequence shown here is derived from an EMBL/GenBank/DDBJ whole genome shotgun (WGS) entry which is preliminary data.</text>
</comment>
<reference evidence="8 9" key="1">
    <citation type="submission" date="2018-11" db="EMBL/GenBank/DDBJ databases">
        <authorList>
            <person name="Ye M.-Q."/>
            <person name="Du Z.-J."/>
        </authorList>
    </citation>
    <scope>NUCLEOTIDE SEQUENCE [LARGE SCALE GENOMIC DNA]</scope>
    <source>
        <strain evidence="8 9">U0105</strain>
    </source>
</reference>
<keyword evidence="6 7" id="KW-0472">Membrane</keyword>
<feature type="transmembrane region" description="Helical" evidence="7">
    <location>
        <begin position="12"/>
        <end position="36"/>
    </location>
</feature>
<dbReference type="PANTHER" id="PTHR33452">
    <property type="entry name" value="OXIDOREDUCTASE CATD-RELATED"/>
    <property type="match status" value="1"/>
</dbReference>
<sequence length="144" mass="16109">MFNRIRSFHNSTTLLVDYLQSPALLAARVYVAWVFFKSGLTKLNDWDSTLMLFEYEYEVPFLDHMTAAYLATGGELLLPVLFALGLLSRFSAAGLFIINWVAVISLVDMPQAAFNLHLIWAGLTGLVFAWGGGFLSVDKKLKLN</sequence>
<accession>A0A3N5Z974</accession>
<evidence type="ECO:0000256" key="6">
    <source>
        <dbReference type="ARBA" id="ARBA00023136"/>
    </source>
</evidence>
<comment type="similarity">
    <text evidence="2">Belongs to the DoxX family.</text>
</comment>
<dbReference type="InterPro" id="IPR051907">
    <property type="entry name" value="DoxX-like_oxidoreductase"/>
</dbReference>
<organism evidence="8 9">
    <name type="scientific">Alteromonas sediminis</name>
    <dbReference type="NCBI Taxonomy" id="2259342"/>
    <lineage>
        <taxon>Bacteria</taxon>
        <taxon>Pseudomonadati</taxon>
        <taxon>Pseudomonadota</taxon>
        <taxon>Gammaproteobacteria</taxon>
        <taxon>Alteromonadales</taxon>
        <taxon>Alteromonadaceae</taxon>
        <taxon>Alteromonas/Salinimonas group</taxon>
        <taxon>Alteromonas</taxon>
    </lineage>
</organism>
<dbReference type="PANTHER" id="PTHR33452:SF1">
    <property type="entry name" value="INNER MEMBRANE PROTEIN YPHA-RELATED"/>
    <property type="match status" value="1"/>
</dbReference>
<dbReference type="Proteomes" id="UP000275281">
    <property type="component" value="Unassembled WGS sequence"/>
</dbReference>
<evidence type="ECO:0000256" key="3">
    <source>
        <dbReference type="ARBA" id="ARBA00022475"/>
    </source>
</evidence>
<dbReference type="InterPro" id="IPR032808">
    <property type="entry name" value="DoxX"/>
</dbReference>
<dbReference type="AlphaFoldDB" id="A0A3N5Z974"/>
<dbReference type="EMBL" id="RPOK01000002">
    <property type="protein sequence ID" value="RPJ67534.1"/>
    <property type="molecule type" value="Genomic_DNA"/>
</dbReference>
<evidence type="ECO:0000313" key="8">
    <source>
        <dbReference type="EMBL" id="RPJ67534.1"/>
    </source>
</evidence>
<feature type="transmembrane region" description="Helical" evidence="7">
    <location>
        <begin position="94"/>
        <end position="112"/>
    </location>
</feature>
<keyword evidence="5 7" id="KW-1133">Transmembrane helix</keyword>
<protein>
    <submittedName>
        <fullName evidence="8">DoxX family protein</fullName>
    </submittedName>
</protein>
<evidence type="ECO:0000256" key="1">
    <source>
        <dbReference type="ARBA" id="ARBA00004651"/>
    </source>
</evidence>